<feature type="domain" description="Glycosyltransferase subfamily 4-like N-terminal" evidence="4">
    <location>
        <begin position="28"/>
        <end position="188"/>
    </location>
</feature>
<dbReference type="CDD" id="cd03794">
    <property type="entry name" value="GT4_WbuB-like"/>
    <property type="match status" value="1"/>
</dbReference>
<keyword evidence="6" id="KW-1185">Reference proteome</keyword>
<dbReference type="Proteomes" id="UP001499841">
    <property type="component" value="Unassembled WGS sequence"/>
</dbReference>
<sequence>MRDARRGRPRVVLATRIFAPEVAAASFRLRALCEALARDGADVTVLTVRAPGAEPSLPGVRVRRWPVLRDRSGYVRGYLQYLSFDVPLALRLLLTPRPDVVVSEPPPTTGSVVRVVCALRRVPYVYYAADLWADAAEAAEMPGAAVRVLRTVERFALRGARRVVAVSDGVRERLAALGVRHVTTVRNGVDTSVFTPVGPGPDGEAQDGGGRPYVVYAGTTSEWQGADVFVRAMATVLEQVPDARLVFLGQGSAWQAIADLAATLPPGTVEMRGLVPPAEAARWQRGAAAAAVSIVPGLGYDFAYPTKIYAALACGTPVIFAGTGPAAEDVTAHGLGWAVDHDVAAVARAMVAALRAGPADAERLAGWVEEHASAAAAGRAAADVVLAAAG</sequence>
<evidence type="ECO:0000256" key="3">
    <source>
        <dbReference type="ARBA" id="ARBA00022679"/>
    </source>
</evidence>
<evidence type="ECO:0000313" key="6">
    <source>
        <dbReference type="Proteomes" id="UP001499841"/>
    </source>
</evidence>
<dbReference type="RefSeq" id="WP_345044423.1">
    <property type="nucleotide sequence ID" value="NZ_BAABBA010000025.1"/>
</dbReference>
<dbReference type="InterPro" id="IPR050194">
    <property type="entry name" value="Glycosyltransferase_grp1"/>
</dbReference>
<dbReference type="PANTHER" id="PTHR45947:SF3">
    <property type="entry name" value="SULFOQUINOVOSYL TRANSFERASE SQD2"/>
    <property type="match status" value="1"/>
</dbReference>
<gene>
    <name evidence="5" type="ORF">GCM10022262_36490</name>
</gene>
<keyword evidence="2" id="KW-0328">Glycosyltransferase</keyword>
<dbReference type="Pfam" id="PF13579">
    <property type="entry name" value="Glyco_trans_4_4"/>
    <property type="match status" value="1"/>
</dbReference>
<accession>A0ABP6UME6</accession>
<dbReference type="InterPro" id="IPR028098">
    <property type="entry name" value="Glyco_trans_4-like_N"/>
</dbReference>
<dbReference type="SUPFAM" id="SSF53756">
    <property type="entry name" value="UDP-Glycosyltransferase/glycogen phosphorylase"/>
    <property type="match status" value="1"/>
</dbReference>
<dbReference type="Gene3D" id="3.40.50.2000">
    <property type="entry name" value="Glycogen Phosphorylase B"/>
    <property type="match status" value="2"/>
</dbReference>
<proteinExistence type="predicted"/>
<evidence type="ECO:0000256" key="1">
    <source>
        <dbReference type="ARBA" id="ARBA00021292"/>
    </source>
</evidence>
<protein>
    <recommendedName>
        <fullName evidence="1">D-inositol 3-phosphate glycosyltransferase</fullName>
    </recommendedName>
</protein>
<reference evidence="6" key="1">
    <citation type="journal article" date="2019" name="Int. J. Syst. Evol. Microbiol.">
        <title>The Global Catalogue of Microorganisms (GCM) 10K type strain sequencing project: providing services to taxonomists for standard genome sequencing and annotation.</title>
        <authorList>
            <consortium name="The Broad Institute Genomics Platform"/>
            <consortium name="The Broad Institute Genome Sequencing Center for Infectious Disease"/>
            <person name="Wu L."/>
            <person name="Ma J."/>
        </authorList>
    </citation>
    <scope>NUCLEOTIDE SEQUENCE [LARGE SCALE GENOMIC DNA]</scope>
    <source>
        <strain evidence="6">JCM 17459</strain>
    </source>
</reference>
<dbReference type="EMBL" id="BAABBA010000025">
    <property type="protein sequence ID" value="GAA3509683.1"/>
    <property type="molecule type" value="Genomic_DNA"/>
</dbReference>
<evidence type="ECO:0000313" key="5">
    <source>
        <dbReference type="EMBL" id="GAA3509683.1"/>
    </source>
</evidence>
<organism evidence="5 6">
    <name type="scientific">Georgenia daeguensis</name>
    <dbReference type="NCBI Taxonomy" id="908355"/>
    <lineage>
        <taxon>Bacteria</taxon>
        <taxon>Bacillati</taxon>
        <taxon>Actinomycetota</taxon>
        <taxon>Actinomycetes</taxon>
        <taxon>Micrococcales</taxon>
        <taxon>Bogoriellaceae</taxon>
        <taxon>Georgenia</taxon>
    </lineage>
</organism>
<name>A0ABP6UME6_9MICO</name>
<evidence type="ECO:0000256" key="2">
    <source>
        <dbReference type="ARBA" id="ARBA00022676"/>
    </source>
</evidence>
<dbReference type="Pfam" id="PF13692">
    <property type="entry name" value="Glyco_trans_1_4"/>
    <property type="match status" value="1"/>
</dbReference>
<comment type="caution">
    <text evidence="5">The sequence shown here is derived from an EMBL/GenBank/DDBJ whole genome shotgun (WGS) entry which is preliminary data.</text>
</comment>
<keyword evidence="3" id="KW-0808">Transferase</keyword>
<dbReference type="PANTHER" id="PTHR45947">
    <property type="entry name" value="SULFOQUINOVOSYL TRANSFERASE SQD2"/>
    <property type="match status" value="1"/>
</dbReference>
<evidence type="ECO:0000259" key="4">
    <source>
        <dbReference type="Pfam" id="PF13579"/>
    </source>
</evidence>